<dbReference type="Proteomes" id="UP000635606">
    <property type="component" value="Unassembled WGS sequence"/>
</dbReference>
<feature type="compositionally biased region" description="Gly residues" evidence="1">
    <location>
        <begin position="196"/>
        <end position="206"/>
    </location>
</feature>
<keyword evidence="2" id="KW-1133">Transmembrane helix</keyword>
<keyword evidence="2" id="KW-0812">Transmembrane</keyword>
<name>A0A8J4A3L2_9ACTN</name>
<feature type="transmembrane region" description="Helical" evidence="2">
    <location>
        <begin position="48"/>
        <end position="76"/>
    </location>
</feature>
<keyword evidence="2" id="KW-0472">Membrane</keyword>
<keyword evidence="4" id="KW-1185">Reference proteome</keyword>
<feature type="transmembrane region" description="Helical" evidence="2">
    <location>
        <begin position="131"/>
        <end position="154"/>
    </location>
</feature>
<feature type="compositionally biased region" description="Basic and acidic residues" evidence="1">
    <location>
        <begin position="166"/>
        <end position="185"/>
    </location>
</feature>
<evidence type="ECO:0000313" key="3">
    <source>
        <dbReference type="EMBL" id="GIJ73912.1"/>
    </source>
</evidence>
<evidence type="ECO:0000256" key="2">
    <source>
        <dbReference type="SAM" id="Phobius"/>
    </source>
</evidence>
<protein>
    <submittedName>
        <fullName evidence="3">Uncharacterized protein</fullName>
    </submittedName>
</protein>
<proteinExistence type="predicted"/>
<feature type="transmembrane region" description="Helical" evidence="2">
    <location>
        <begin position="88"/>
        <end position="111"/>
    </location>
</feature>
<evidence type="ECO:0000313" key="4">
    <source>
        <dbReference type="Proteomes" id="UP000635606"/>
    </source>
</evidence>
<gene>
    <name evidence="3" type="ORF">Voc01_088290</name>
</gene>
<feature type="transmembrane region" description="Helical" evidence="2">
    <location>
        <begin position="21"/>
        <end position="42"/>
    </location>
</feature>
<feature type="region of interest" description="Disordered" evidence="1">
    <location>
        <begin position="158"/>
        <end position="220"/>
    </location>
</feature>
<accession>A0A8J4A3L2</accession>
<reference evidence="3" key="1">
    <citation type="submission" date="2021-01" db="EMBL/GenBank/DDBJ databases">
        <title>Whole genome shotgun sequence of Virgisporangium ochraceum NBRC 16418.</title>
        <authorList>
            <person name="Komaki H."/>
            <person name="Tamura T."/>
        </authorList>
    </citation>
    <scope>NUCLEOTIDE SEQUENCE</scope>
    <source>
        <strain evidence="3">NBRC 16418</strain>
    </source>
</reference>
<dbReference type="AlphaFoldDB" id="A0A8J4A3L2"/>
<sequence>MGGRFDVGVVDGPRSGWMAGNVGTGLFGVVGAVVALATVRPWGMRIPVWLLAVPMWVGAGLLAPFVVLMPAAVVLAPPDSPDAELQPWVFVVVYGSFIVLGVGLTVALPLYARARLGVVVRGTVGQAPKGVTHAAQVALAWVFGAAVGLGAGVARRRRHGGRRLPGHADDPVRRPLGARRPDLPRPRHHHVPDGLRGCGDQRGGAGAAARASGGSVASGR</sequence>
<dbReference type="EMBL" id="BOPH01000126">
    <property type="protein sequence ID" value="GIJ73912.1"/>
    <property type="molecule type" value="Genomic_DNA"/>
</dbReference>
<evidence type="ECO:0000256" key="1">
    <source>
        <dbReference type="SAM" id="MobiDB-lite"/>
    </source>
</evidence>
<comment type="caution">
    <text evidence="3">The sequence shown here is derived from an EMBL/GenBank/DDBJ whole genome shotgun (WGS) entry which is preliminary data.</text>
</comment>
<feature type="compositionally biased region" description="Low complexity" evidence="1">
    <location>
        <begin position="207"/>
        <end position="220"/>
    </location>
</feature>
<organism evidence="3 4">
    <name type="scientific">Virgisporangium ochraceum</name>
    <dbReference type="NCBI Taxonomy" id="65505"/>
    <lineage>
        <taxon>Bacteria</taxon>
        <taxon>Bacillati</taxon>
        <taxon>Actinomycetota</taxon>
        <taxon>Actinomycetes</taxon>
        <taxon>Micromonosporales</taxon>
        <taxon>Micromonosporaceae</taxon>
        <taxon>Virgisporangium</taxon>
    </lineage>
</organism>